<dbReference type="HOGENOM" id="CLU_245711_0_0_5"/>
<evidence type="ECO:0000259" key="1">
    <source>
        <dbReference type="Pfam" id="PF18338"/>
    </source>
</evidence>
<feature type="domain" description="Lower baseplate protein N-terminal" evidence="1">
    <location>
        <begin position="1310"/>
        <end position="1334"/>
    </location>
</feature>
<keyword evidence="3" id="KW-1185">Reference proteome</keyword>
<dbReference type="Pfam" id="PF18338">
    <property type="entry name" value="BppL_N"/>
    <property type="match status" value="2"/>
</dbReference>
<dbReference type="Gene3D" id="1.20.5.340">
    <property type="match status" value="1"/>
</dbReference>
<dbReference type="OrthoDB" id="197257at2"/>
<name>D5ASH8_RHOCB</name>
<accession>D5ASH8</accession>
<dbReference type="Proteomes" id="UP000002361">
    <property type="component" value="Chromosome"/>
</dbReference>
<sequence length="1565" mass="157477">MARNMTTQISHTVPPGDLARSGLTGVARHLLSVSVIALLFGLSPAAAQFRIDRNTEASEESSGVIQGTVGYLADTTTATGGDNLGDHVATMPLNMSGFSISGIATPDGTDPGAGVNVQYVDDMFGAYTPPEQDLSNYVTKSGMPQTITSAKTFDGPVLFSDDVQVTKVPASTRDVTNKAYVDDAVDDLVTLTTNQSVSGDKSFTGSVAVRTPTGDMGAANKLYVDNAISVAGGSYVTMGTNQIIGGTPITGAKGFTDAVTFGGEVNVTSAPDDANDAANKAYVDSLTDGLAGRVTVLEGDVTALTASVTTLQGDVSTLDTRVTNLANRTITAGSGITASGTLGGGITVAVDPTVVRTSGNQTLAGVKNFSSLPTVPTAAPTLAGQVASKAHVDAQVASAVGTTYAAGDGLSLAGTTFAVNGTVVRTTGDQTLAGVKTFSAPIAGSITGNAATATKLAAAKTINGVAFDGSAGITLPTVNTTGAQAVAGVKTFSDIPVIPITAPTVAGQVASKAYVDAQVAGAVGTTYAAGDGLCLAGTTFAVDGTVVRTSGDQTLAGVKTFSAPIAGSITGNAATATELQTARTINGVAFDGGANITLPTVNTTGAQTVAGVKTFSSPIAGSITGNAATASELQTARTINGVAFDGGANITLPTVNTTGAQAVAGVKTFSDIPVIPTTAPTVAGQVASKAYVDAQVAGAVGTTYTAGSGLSLTGTTFAADGTVVRTSGDQTLAGVKTFSAPIAGSITGNAATATKLASARTINGVAFDGTAGITLPTVNTTGAQAVAGVKTFSDIPILPVTAPTSDLQAVNKAYADTKFGIGSVLSTTDDFDDVLMSGYHKATTGISTAAALALNRPSGQPGMLEVLNNGGSIMQRYSTINSTGTFYRTRNSSGVWFAWKPFASYNAGDGIDLDVTTQTFAVDATVVRTTGTQSIAGTKTFSGALTATGTVNLSTTSYVPTMGTTSTALVNKGYVDGGFVDLTTAETIGGTKTFSAIPVIPTTAPTAAGQVASKAYVDSKVGATYTAGDGLSLTGTDFAVDGTVVRTAGAQTLAGVKTFMSPIAGSITGNAATATKLAAAANINGVAFDGSAAITLPTVNTSGAQAVAGLKTFSTIPQIPTSTPTLAAEVASKGYVDSKIVAASSYAAGSGLALSGNVFSADNTVVRTSGAQTLSGVKTFNDLPLLPAATPTLDNQVASKAYADTKFGAGAALTTTDDFNTVVDTNFYKVSTGIATAAAIALNRPSGQPGILEVVNNGNVLVQRYSTLGAKGTFYRTRTSAGTWASWASVADYGAGDGLTLDAATNDFAVDDTVIRDSGAQSIAGTKTFTGTLTGTGTVNLPAATYVPTMGTTSTAVANKAYADTKVSMTGNQAISGVKSFAAFPTVPVATDPTADNQVVSKKYADSLALNITRSLMLPYFNILVRATDSLASTGTARHDKITIAAVPVDMKRVVCFTLTRNSSFVGDDSFEKEECYIVQEGDVIEVKSSSFGAVVIAINNEDQVNDFSFPSRTKISGPFLFIDEQSPASTPFIYNFSGYSNHEGSSQLSTSISVREYLMPNVSP</sequence>
<organism evidence="2 3">
    <name type="scientific">Rhodobacter capsulatus (strain ATCC BAA-309 / NBRC 16581 / SB1003)</name>
    <dbReference type="NCBI Taxonomy" id="272942"/>
    <lineage>
        <taxon>Bacteria</taxon>
        <taxon>Pseudomonadati</taxon>
        <taxon>Pseudomonadota</taxon>
        <taxon>Alphaproteobacteria</taxon>
        <taxon>Rhodobacterales</taxon>
        <taxon>Rhodobacter group</taxon>
        <taxon>Rhodobacter</taxon>
    </lineage>
</organism>
<dbReference type="InterPro" id="IPR040956">
    <property type="entry name" value="BppL_N"/>
</dbReference>
<proteinExistence type="predicted"/>
<dbReference type="Gene3D" id="6.10.140.2190">
    <property type="match status" value="8"/>
</dbReference>
<evidence type="ECO:0000313" key="3">
    <source>
        <dbReference type="Proteomes" id="UP000002361"/>
    </source>
</evidence>
<reference evidence="2 3" key="2">
    <citation type="journal article" date="2010" name="J. Bacteriol.">
        <title>Complete genome sequence of the photosynthetic purple nonsulfur bacterium Rhodobacter capsulatus SB 1003.</title>
        <authorList>
            <person name="Strnad H."/>
            <person name="Lapidus A."/>
            <person name="Paces J."/>
            <person name="Ulbrich P."/>
            <person name="Vlcek C."/>
            <person name="Paces V."/>
            <person name="Haselkorn R."/>
        </authorList>
    </citation>
    <scope>NUCLEOTIDE SEQUENCE [LARGE SCALE GENOMIC DNA]</scope>
    <source>
        <strain evidence="3">ATCC BAA-309 / NBRC 16581 / SB1003</strain>
    </source>
</reference>
<dbReference type="KEGG" id="rcp:RCAP_rcc01318"/>
<reference key="1">
    <citation type="submission" date="2008-12" db="EMBL/GenBank/DDBJ databases">
        <title>Complete genome sequence of Rhodobacter capsulatus SB1003.</title>
        <authorList>
            <person name="Strnad H."/>
            <person name="Lapidus A."/>
            <person name="Vlcek C."/>
            <person name="Ulbrich P."/>
            <person name="Paces J."/>
            <person name="Maltsev N."/>
            <person name="Kumar V."/>
            <person name="Kogan Y."/>
            <person name="Milgram A."/>
            <person name="Rebrekov D."/>
            <person name="Mazur M."/>
            <person name="Cox R."/>
            <person name="Kyrpides N."/>
            <person name="Kolar M."/>
            <person name="Sachova J."/>
            <person name="Ridl J."/>
            <person name="Ivanova N."/>
            <person name="Kapatral V."/>
            <person name="Los T."/>
            <person name="Lykidis A."/>
            <person name="Mikhailova N."/>
            <person name="Reznik G."/>
            <person name="Vasieva O."/>
            <person name="Fonstein M."/>
            <person name="Paces V."/>
            <person name="Haselkorn R."/>
        </authorList>
    </citation>
    <scope>NUCLEOTIDE SEQUENCE</scope>
    <source>
        <strain>SB1003</strain>
    </source>
</reference>
<protein>
    <submittedName>
        <fullName evidence="2">Outer membrane autotransporter barrel domain protein</fullName>
    </submittedName>
</protein>
<evidence type="ECO:0000313" key="2">
    <source>
        <dbReference type="EMBL" id="ADE85069.1"/>
    </source>
</evidence>
<dbReference type="eggNOG" id="ENOG50339TN">
    <property type="taxonomic scope" value="Bacteria"/>
</dbReference>
<dbReference type="RefSeq" id="WP_013067048.1">
    <property type="nucleotide sequence ID" value="NC_014034.1"/>
</dbReference>
<gene>
    <name evidence="2" type="ordered locus">RCAP_rcc01318</name>
</gene>
<dbReference type="CDD" id="cd19958">
    <property type="entry name" value="pyocin_knob"/>
    <property type="match status" value="2"/>
</dbReference>
<dbReference type="GeneID" id="31490214"/>
<dbReference type="EMBL" id="CP001312">
    <property type="protein sequence ID" value="ADE85069.1"/>
    <property type="molecule type" value="Genomic_DNA"/>
</dbReference>
<feature type="domain" description="Lower baseplate protein N-terminal" evidence="1">
    <location>
        <begin position="922"/>
        <end position="946"/>
    </location>
</feature>